<evidence type="ECO:0000313" key="2">
    <source>
        <dbReference type="EMBL" id="NML12167.1"/>
    </source>
</evidence>
<gene>
    <name evidence="2" type="ORF">HHL08_18790</name>
</gene>
<keyword evidence="3" id="KW-1185">Reference proteome</keyword>
<dbReference type="Pfam" id="PF19419">
    <property type="entry name" value="DUF5983"/>
    <property type="match status" value="1"/>
</dbReference>
<dbReference type="Proteomes" id="UP000519023">
    <property type="component" value="Unassembled WGS sequence"/>
</dbReference>
<organism evidence="2 3">
    <name type="scientific">Sphingobium psychrophilum</name>
    <dbReference type="NCBI Taxonomy" id="2728834"/>
    <lineage>
        <taxon>Bacteria</taxon>
        <taxon>Pseudomonadati</taxon>
        <taxon>Pseudomonadota</taxon>
        <taxon>Alphaproteobacteria</taxon>
        <taxon>Sphingomonadales</taxon>
        <taxon>Sphingomonadaceae</taxon>
        <taxon>Sphingobium</taxon>
    </lineage>
</organism>
<accession>A0A7X9WYB0</accession>
<feature type="domain" description="DUF5983" evidence="1">
    <location>
        <begin position="26"/>
        <end position="114"/>
    </location>
</feature>
<dbReference type="AlphaFoldDB" id="A0A7X9WYB0"/>
<reference evidence="2 3" key="1">
    <citation type="submission" date="2020-04" db="EMBL/GenBank/DDBJ databases">
        <title>Sphingobium sp. AR-3-1 isolated from Arctic soil.</title>
        <authorList>
            <person name="Dahal R.H."/>
            <person name="Chaudhary D.K."/>
        </authorList>
    </citation>
    <scope>NUCLEOTIDE SEQUENCE [LARGE SCALE GENOMIC DNA]</scope>
    <source>
        <strain evidence="2 3">AR-3-1</strain>
    </source>
</reference>
<comment type="caution">
    <text evidence="2">The sequence shown here is derived from an EMBL/GenBank/DDBJ whole genome shotgun (WGS) entry which is preliminary data.</text>
</comment>
<dbReference type="EMBL" id="JABBFV010000017">
    <property type="protein sequence ID" value="NML12167.1"/>
    <property type="molecule type" value="Genomic_DNA"/>
</dbReference>
<name>A0A7X9WYB0_9SPHN</name>
<sequence length="114" mass="12698">MYRPPEPPPSRPPDPRKAPLEFGKHLVVSTAHVSLATSQLLANWASLPVELQPLTVAATWYGWFVSTFVVEGDDAARIPPELAEVQRFARSLDCAYILFDCDADEVDGLQSFNW</sequence>
<protein>
    <recommendedName>
        <fullName evidence="1">DUF5983 domain-containing protein</fullName>
    </recommendedName>
</protein>
<proteinExistence type="predicted"/>
<dbReference type="InterPro" id="IPR046025">
    <property type="entry name" value="DUF5983"/>
</dbReference>
<evidence type="ECO:0000313" key="3">
    <source>
        <dbReference type="Proteomes" id="UP000519023"/>
    </source>
</evidence>
<evidence type="ECO:0000259" key="1">
    <source>
        <dbReference type="Pfam" id="PF19419"/>
    </source>
</evidence>